<evidence type="ECO:0000313" key="2">
    <source>
        <dbReference type="Proteomes" id="UP000529783"/>
    </source>
</evidence>
<sequence length="84" mass="9510">MSVLERYRSLLCEEYGEELTTRIFDDPAFLNFVAEMHELEGGELDGVACEVAFHLVEHLDDNPGDSANDAYAELRRRLHPRGSA</sequence>
<dbReference type="EMBL" id="JACCBA010000001">
    <property type="protein sequence ID" value="NYD46524.1"/>
    <property type="molecule type" value="Genomic_DNA"/>
</dbReference>
<protein>
    <submittedName>
        <fullName evidence="1">Uncharacterized protein</fullName>
    </submittedName>
</protein>
<keyword evidence="2" id="KW-1185">Reference proteome</keyword>
<gene>
    <name evidence="1" type="ORF">BJY14_002507</name>
</gene>
<organism evidence="1 2">
    <name type="scientific">Actinomadura luteofluorescens</name>
    <dbReference type="NCBI Taxonomy" id="46163"/>
    <lineage>
        <taxon>Bacteria</taxon>
        <taxon>Bacillati</taxon>
        <taxon>Actinomycetota</taxon>
        <taxon>Actinomycetes</taxon>
        <taxon>Streptosporangiales</taxon>
        <taxon>Thermomonosporaceae</taxon>
        <taxon>Actinomadura</taxon>
    </lineage>
</organism>
<dbReference type="AlphaFoldDB" id="A0A7Y9JGN9"/>
<dbReference type="Proteomes" id="UP000529783">
    <property type="component" value="Unassembled WGS sequence"/>
</dbReference>
<proteinExistence type="predicted"/>
<reference evidence="1 2" key="1">
    <citation type="submission" date="2020-07" db="EMBL/GenBank/DDBJ databases">
        <title>Sequencing the genomes of 1000 actinobacteria strains.</title>
        <authorList>
            <person name="Klenk H.-P."/>
        </authorList>
    </citation>
    <scope>NUCLEOTIDE SEQUENCE [LARGE SCALE GENOMIC DNA]</scope>
    <source>
        <strain evidence="1 2">DSM 40398</strain>
    </source>
</reference>
<comment type="caution">
    <text evidence="1">The sequence shown here is derived from an EMBL/GenBank/DDBJ whole genome shotgun (WGS) entry which is preliminary data.</text>
</comment>
<dbReference type="RefSeq" id="WP_179843767.1">
    <property type="nucleotide sequence ID" value="NZ_JACCBA010000001.1"/>
</dbReference>
<accession>A0A7Y9JGN9</accession>
<evidence type="ECO:0000313" key="1">
    <source>
        <dbReference type="EMBL" id="NYD46524.1"/>
    </source>
</evidence>
<name>A0A7Y9JGN9_9ACTN</name>